<dbReference type="InterPro" id="IPR050300">
    <property type="entry name" value="GDXG_lipolytic_enzyme"/>
</dbReference>
<accession>A0ABU0UUA3</accession>
<evidence type="ECO:0000313" key="3">
    <source>
        <dbReference type="EMBL" id="MDQ1208127.1"/>
    </source>
</evidence>
<protein>
    <submittedName>
        <fullName evidence="3">Acetyl esterase/lipase</fullName>
    </submittedName>
</protein>
<dbReference type="Proteomes" id="UP001233360">
    <property type="component" value="Unassembled WGS sequence"/>
</dbReference>
<dbReference type="InterPro" id="IPR029058">
    <property type="entry name" value="AB_hydrolase_fold"/>
</dbReference>
<dbReference type="PANTHER" id="PTHR48081:SF9">
    <property type="entry name" value="CARBOXYLESTERASE"/>
    <property type="match status" value="1"/>
</dbReference>
<sequence>MLNNPQFYVEQLNKQIERVKEQYKSFRFYDLGSYALNRLTPRTSFELVENIAYGLKSRQRLDLYRAKKTLAHRPLIVFVHGGAWQHGDKKDYVFIGESLARAGYDVAVINYHLAPQSIFPVYIDDIAQALNYLNQHQQRLNISTQHIILMGHSSGAFNVMSVVYHPQQQAIHCRDQIKAIVGFAGPYHFDYKGDPLAQDAFDQSVPYQEVMPFYFVETNSIKHYLFLAENDQIVKKSNTFDMHQKLLQAGNHSHVAVIAKTGHVTIIATLSSLFSQYFKTKRTLLNLLKETHPA</sequence>
<dbReference type="GeneID" id="45233565"/>
<proteinExistence type="predicted"/>
<feature type="domain" description="BD-FAE-like" evidence="2">
    <location>
        <begin position="61"/>
        <end position="246"/>
    </location>
</feature>
<dbReference type="RefSeq" id="WP_004921453.1">
    <property type="nucleotide sequence ID" value="NZ_BCMA01000004.1"/>
</dbReference>
<dbReference type="Pfam" id="PF20434">
    <property type="entry name" value="BD-FAE"/>
    <property type="match status" value="1"/>
</dbReference>
<dbReference type="SUPFAM" id="SSF53474">
    <property type="entry name" value="alpha/beta-Hydrolases"/>
    <property type="match status" value="1"/>
</dbReference>
<dbReference type="InterPro" id="IPR049492">
    <property type="entry name" value="BD-FAE-like_dom"/>
</dbReference>
<keyword evidence="4" id="KW-1185">Reference proteome</keyword>
<dbReference type="PANTHER" id="PTHR48081">
    <property type="entry name" value="AB HYDROLASE SUPERFAMILY PROTEIN C4A8.06C"/>
    <property type="match status" value="1"/>
</dbReference>
<organism evidence="3 4">
    <name type="scientific">Acinetobacter baylyi</name>
    <dbReference type="NCBI Taxonomy" id="202950"/>
    <lineage>
        <taxon>Bacteria</taxon>
        <taxon>Pseudomonadati</taxon>
        <taxon>Pseudomonadota</taxon>
        <taxon>Gammaproteobacteria</taxon>
        <taxon>Moraxellales</taxon>
        <taxon>Moraxellaceae</taxon>
        <taxon>Acinetobacter</taxon>
    </lineage>
</organism>
<keyword evidence="1" id="KW-0378">Hydrolase</keyword>
<name>A0ABU0UUA3_ACIBI</name>
<evidence type="ECO:0000313" key="4">
    <source>
        <dbReference type="Proteomes" id="UP001233360"/>
    </source>
</evidence>
<gene>
    <name evidence="3" type="ORF">QE380_001050</name>
</gene>
<comment type="caution">
    <text evidence="3">The sequence shown here is derived from an EMBL/GenBank/DDBJ whole genome shotgun (WGS) entry which is preliminary data.</text>
</comment>
<evidence type="ECO:0000259" key="2">
    <source>
        <dbReference type="Pfam" id="PF20434"/>
    </source>
</evidence>
<evidence type="ECO:0000256" key="1">
    <source>
        <dbReference type="ARBA" id="ARBA00022801"/>
    </source>
</evidence>
<dbReference type="EMBL" id="JAUTBK010000002">
    <property type="protein sequence ID" value="MDQ1208127.1"/>
    <property type="molecule type" value="Genomic_DNA"/>
</dbReference>
<dbReference type="Gene3D" id="3.40.50.1820">
    <property type="entry name" value="alpha/beta hydrolase"/>
    <property type="match status" value="1"/>
</dbReference>
<reference evidence="3 4" key="1">
    <citation type="submission" date="2023-07" db="EMBL/GenBank/DDBJ databases">
        <title>Functional and genomic diversity of the sorghum phyllosphere microbiome.</title>
        <authorList>
            <person name="Shade A."/>
        </authorList>
    </citation>
    <scope>NUCLEOTIDE SEQUENCE [LARGE SCALE GENOMIC DNA]</scope>
    <source>
        <strain evidence="3 4">SORGH_AS_0887</strain>
    </source>
</reference>